<name>A0A1J1IAG5_9DIPT</name>
<dbReference type="EMBL" id="CVRI01000043">
    <property type="protein sequence ID" value="CRK95950.1"/>
    <property type="molecule type" value="Genomic_DNA"/>
</dbReference>
<dbReference type="Proteomes" id="UP000183832">
    <property type="component" value="Unassembled WGS sequence"/>
</dbReference>
<sequence length="77" mass="9296">MQLINKIVYQTRRRPVTDNNERLKMILGLRKLLCVGWIMQKIVVKKEKKVHGTYRCQPTRNFFSIFICEFCLSYQND</sequence>
<reference evidence="1 2" key="1">
    <citation type="submission" date="2015-04" db="EMBL/GenBank/DDBJ databases">
        <authorList>
            <person name="Syromyatnikov M.Y."/>
            <person name="Popov V.N."/>
        </authorList>
    </citation>
    <scope>NUCLEOTIDE SEQUENCE [LARGE SCALE GENOMIC DNA]</scope>
</reference>
<dbReference type="AlphaFoldDB" id="A0A1J1IAG5"/>
<protein>
    <submittedName>
        <fullName evidence="1">CLUMA_CG009394, isoform A</fullName>
    </submittedName>
</protein>
<gene>
    <name evidence="1" type="ORF">CLUMA_CG009394</name>
</gene>
<keyword evidence="2" id="KW-1185">Reference proteome</keyword>
<evidence type="ECO:0000313" key="1">
    <source>
        <dbReference type="EMBL" id="CRK95950.1"/>
    </source>
</evidence>
<proteinExistence type="predicted"/>
<accession>A0A1J1IAG5</accession>
<organism evidence="1 2">
    <name type="scientific">Clunio marinus</name>
    <dbReference type="NCBI Taxonomy" id="568069"/>
    <lineage>
        <taxon>Eukaryota</taxon>
        <taxon>Metazoa</taxon>
        <taxon>Ecdysozoa</taxon>
        <taxon>Arthropoda</taxon>
        <taxon>Hexapoda</taxon>
        <taxon>Insecta</taxon>
        <taxon>Pterygota</taxon>
        <taxon>Neoptera</taxon>
        <taxon>Endopterygota</taxon>
        <taxon>Diptera</taxon>
        <taxon>Nematocera</taxon>
        <taxon>Chironomoidea</taxon>
        <taxon>Chironomidae</taxon>
        <taxon>Clunio</taxon>
    </lineage>
</organism>
<evidence type="ECO:0000313" key="2">
    <source>
        <dbReference type="Proteomes" id="UP000183832"/>
    </source>
</evidence>